<evidence type="ECO:0000313" key="2">
    <source>
        <dbReference type="Proteomes" id="UP001324287"/>
    </source>
</evidence>
<gene>
    <name evidence="1" type="ORF">U6N30_24580</name>
</gene>
<name>A0ABZ1AWQ0_9ACTN</name>
<protein>
    <recommendedName>
        <fullName evidence="3">DUF559 domain-containing protein</fullName>
    </recommendedName>
</protein>
<accession>A0ABZ1AWQ0</accession>
<dbReference type="Gene3D" id="3.40.960.10">
    <property type="entry name" value="VSR Endonuclease"/>
    <property type="match status" value="1"/>
</dbReference>
<keyword evidence="2" id="KW-1185">Reference proteome</keyword>
<reference evidence="1 2" key="1">
    <citation type="submission" date="2023-12" db="EMBL/GenBank/DDBJ databases">
        <title>Blastococcus brunescens sp. nov., an actonobacterium isolated from sandstone collected in sahara desert.</title>
        <authorList>
            <person name="Gtari M."/>
            <person name="Ghodhbane F."/>
        </authorList>
    </citation>
    <scope>NUCLEOTIDE SEQUENCE [LARGE SCALE GENOMIC DNA]</scope>
    <source>
        <strain evidence="1 2">BMG 8361</strain>
    </source>
</reference>
<evidence type="ECO:0000313" key="1">
    <source>
        <dbReference type="EMBL" id="WRL62996.1"/>
    </source>
</evidence>
<dbReference type="InterPro" id="IPR011335">
    <property type="entry name" value="Restrct_endonuc-II-like"/>
</dbReference>
<dbReference type="EMBL" id="CP141261">
    <property type="protein sequence ID" value="WRL62996.1"/>
    <property type="molecule type" value="Genomic_DNA"/>
</dbReference>
<dbReference type="SUPFAM" id="SSF52980">
    <property type="entry name" value="Restriction endonuclease-like"/>
    <property type="match status" value="1"/>
</dbReference>
<proteinExistence type="predicted"/>
<evidence type="ECO:0008006" key="3">
    <source>
        <dbReference type="Google" id="ProtNLM"/>
    </source>
</evidence>
<organism evidence="1 2">
    <name type="scientific">Blastococcus brunescens</name>
    <dbReference type="NCBI Taxonomy" id="1564165"/>
    <lineage>
        <taxon>Bacteria</taxon>
        <taxon>Bacillati</taxon>
        <taxon>Actinomycetota</taxon>
        <taxon>Actinomycetes</taxon>
        <taxon>Geodermatophilales</taxon>
        <taxon>Geodermatophilaceae</taxon>
        <taxon>Blastococcus</taxon>
    </lineage>
</organism>
<sequence>MLRDGVLTPEALRSSAWRRLYRGIYADSRLPESHGVLVRGARLLAPCVGGCQRAHRGIPARGTTLVGPGRPVEIAIPAVMQFGPVTGLRVRRVRLPEADVVRRDPLRFTTGLPTALDIARLETVHDSVPALDVLLARQVVDLAELQDAASELAGVRGARRAREAASLADPRAESQPESRLRVALAPAGLPAVPQYTVRAAAGGFAGRVDLALPAQRVAVEYDGAWHGETRQLGRDRRRLNRLAAAGWIVFHVTARDMHDVEVLVAALRELLAERERWLVGP</sequence>
<dbReference type="RefSeq" id="WP_324274345.1">
    <property type="nucleotide sequence ID" value="NZ_CP141261.1"/>
</dbReference>
<dbReference type="Proteomes" id="UP001324287">
    <property type="component" value="Chromosome"/>
</dbReference>